<proteinExistence type="predicted"/>
<evidence type="ECO:0000313" key="1">
    <source>
        <dbReference type="EMBL" id="ETE59680.1"/>
    </source>
</evidence>
<organism evidence="1 2">
    <name type="scientific">Ophiophagus hannah</name>
    <name type="common">King cobra</name>
    <name type="synonym">Naja hannah</name>
    <dbReference type="NCBI Taxonomy" id="8665"/>
    <lineage>
        <taxon>Eukaryota</taxon>
        <taxon>Metazoa</taxon>
        <taxon>Chordata</taxon>
        <taxon>Craniata</taxon>
        <taxon>Vertebrata</taxon>
        <taxon>Euteleostomi</taxon>
        <taxon>Lepidosauria</taxon>
        <taxon>Squamata</taxon>
        <taxon>Bifurcata</taxon>
        <taxon>Unidentata</taxon>
        <taxon>Episquamata</taxon>
        <taxon>Toxicofera</taxon>
        <taxon>Serpentes</taxon>
        <taxon>Colubroidea</taxon>
        <taxon>Elapidae</taxon>
        <taxon>Elapinae</taxon>
        <taxon>Ophiophagus</taxon>
    </lineage>
</organism>
<protein>
    <submittedName>
        <fullName evidence="1">Collagen alpha-4(IV) chain</fullName>
    </submittedName>
</protein>
<comment type="caution">
    <text evidence="1">The sequence shown here is derived from an EMBL/GenBank/DDBJ whole genome shotgun (WGS) entry which is preliminary data.</text>
</comment>
<feature type="non-terminal residue" evidence="1">
    <location>
        <position position="151"/>
    </location>
</feature>
<keyword evidence="1" id="KW-0176">Collagen</keyword>
<gene>
    <name evidence="1" type="primary">Col4a4</name>
    <name evidence="1" type="ORF">L345_14590</name>
</gene>
<sequence length="151" mass="16094">MPFLPGVKEPAASLAPAHQNGEVGGGFRTGRGAIFLSPFGVPGLPVPGLASMSLHKDHTDGQPACRPSGIERRKGCVEEKGREGKCIPGLPPPSAGLSRRVTRLPCEAGKLACVRVRILAIWTVRHGRIKAIILMKFLWNMLSLAFPSALQ</sequence>
<dbReference type="Proteomes" id="UP000018936">
    <property type="component" value="Unassembled WGS sequence"/>
</dbReference>
<dbReference type="EMBL" id="AZIM01005346">
    <property type="protein sequence ID" value="ETE59680.1"/>
    <property type="molecule type" value="Genomic_DNA"/>
</dbReference>
<reference evidence="1 2" key="1">
    <citation type="journal article" date="2013" name="Proc. Natl. Acad. Sci. U.S.A.">
        <title>The king cobra genome reveals dynamic gene evolution and adaptation in the snake venom system.</title>
        <authorList>
            <person name="Vonk F.J."/>
            <person name="Casewell N.R."/>
            <person name="Henkel C.V."/>
            <person name="Heimberg A.M."/>
            <person name="Jansen H.J."/>
            <person name="McCleary R.J."/>
            <person name="Kerkkamp H.M."/>
            <person name="Vos R.A."/>
            <person name="Guerreiro I."/>
            <person name="Calvete J.J."/>
            <person name="Wuster W."/>
            <person name="Woods A.E."/>
            <person name="Logan J.M."/>
            <person name="Harrison R.A."/>
            <person name="Castoe T.A."/>
            <person name="de Koning A.P."/>
            <person name="Pollock D.D."/>
            <person name="Yandell M."/>
            <person name="Calderon D."/>
            <person name="Renjifo C."/>
            <person name="Currier R.B."/>
            <person name="Salgado D."/>
            <person name="Pla D."/>
            <person name="Sanz L."/>
            <person name="Hyder A.S."/>
            <person name="Ribeiro J.M."/>
            <person name="Arntzen J.W."/>
            <person name="van den Thillart G.E."/>
            <person name="Boetzer M."/>
            <person name="Pirovano W."/>
            <person name="Dirks R.P."/>
            <person name="Spaink H.P."/>
            <person name="Duboule D."/>
            <person name="McGlinn E."/>
            <person name="Kini R.M."/>
            <person name="Richardson M.K."/>
        </authorList>
    </citation>
    <scope>NUCLEOTIDE SEQUENCE</scope>
    <source>
        <tissue evidence="1">Blood</tissue>
    </source>
</reference>
<keyword evidence="2" id="KW-1185">Reference proteome</keyword>
<feature type="non-terminal residue" evidence="1">
    <location>
        <position position="1"/>
    </location>
</feature>
<dbReference type="GO" id="GO:0005581">
    <property type="term" value="C:collagen trimer"/>
    <property type="evidence" value="ECO:0007669"/>
    <property type="project" value="UniProtKB-KW"/>
</dbReference>
<name>V8NC64_OPHHA</name>
<accession>V8NC64</accession>
<dbReference type="AlphaFoldDB" id="V8NC64"/>
<evidence type="ECO:0000313" key="2">
    <source>
        <dbReference type="Proteomes" id="UP000018936"/>
    </source>
</evidence>